<name>A0ABD6H9A3_AGRVI</name>
<sequence>MNAPFVDLSAVRAVSPTSLSAYVRAEGWTKQERFGEHSDVYARDLAPELIIPGTTKLGDYPEVVLAIIRTLAKFEGRTEAQVFKDLSVSDRDVVRIRAPEAFDDGSLQVDAGVNIFAFGRDLLLSAACSAIEPRTVFRAGKNKDAVEYMNRVRLGQTEQGSFIITLLAPVPPLLEPAQPDLWPVTAEEPYDRMVTRFLADGVEAASHAAEQVARGDSVDAFNRAVKHGVSANLCEALSSLINIGHGLDVSVTWSRTRPTPEPRRTVRFTREEGEVLKEAARVLRTQEPRLDEELQGYIVAAGRSLAQVDGQVTLKTFVDGKPVSVKTKVPAETYSLALTAHDDKVAVAITGDLRREGQRWRLDNPRNLALMPDEAASA</sequence>
<dbReference type="Proteomes" id="UP000179536">
    <property type="component" value="Unassembled WGS sequence"/>
</dbReference>
<evidence type="ECO:0008006" key="5">
    <source>
        <dbReference type="Google" id="ProtNLM"/>
    </source>
</evidence>
<evidence type="ECO:0000313" key="3">
    <source>
        <dbReference type="Proteomes" id="UP000179454"/>
    </source>
</evidence>
<keyword evidence="3" id="KW-1185">Reference proteome</keyword>
<accession>A0ABD6H9A3</accession>
<reference evidence="3 4" key="1">
    <citation type="submission" date="2019-11" db="EMBL/GenBank/DDBJ databases">
        <title>Whole-genome sequencing of Allorhizobium vitis.</title>
        <authorList>
            <person name="Gan H.M."/>
            <person name="Savka M.A."/>
        </authorList>
    </citation>
    <scope>NUCLEOTIDE SEQUENCE [LARGE SCALE GENOMIC DNA]</scope>
    <source>
        <strain evidence="2 4">RF2/1</strain>
        <strain evidence="1 3">T1/7</strain>
    </source>
</reference>
<evidence type="ECO:0000313" key="1">
    <source>
        <dbReference type="EMBL" id="MUO42407.1"/>
    </source>
</evidence>
<gene>
    <name evidence="2" type="ORF">BBK91_012435</name>
    <name evidence="1" type="ORF">BBL17_011500</name>
</gene>
<evidence type="ECO:0000313" key="2">
    <source>
        <dbReference type="EMBL" id="MUP10679.1"/>
    </source>
</evidence>
<dbReference type="RefSeq" id="WP_015916610.1">
    <property type="nucleotide sequence ID" value="NZ_MBFA02000007.1"/>
</dbReference>
<organism evidence="2 4">
    <name type="scientific">Agrobacterium vitis</name>
    <name type="common">Rhizobium vitis</name>
    <dbReference type="NCBI Taxonomy" id="373"/>
    <lineage>
        <taxon>Bacteria</taxon>
        <taxon>Pseudomonadati</taxon>
        <taxon>Pseudomonadota</taxon>
        <taxon>Alphaproteobacteria</taxon>
        <taxon>Hyphomicrobiales</taxon>
        <taxon>Rhizobiaceae</taxon>
        <taxon>Rhizobium/Agrobacterium group</taxon>
        <taxon>Agrobacterium</taxon>
    </lineage>
</organism>
<dbReference type="EMBL" id="MBFE02000006">
    <property type="protein sequence ID" value="MUO42407.1"/>
    <property type="molecule type" value="Genomic_DNA"/>
</dbReference>
<dbReference type="AlphaFoldDB" id="A0ABD6H9A3"/>
<protein>
    <recommendedName>
        <fullName evidence="5">DNA-binding protein</fullName>
    </recommendedName>
</protein>
<comment type="caution">
    <text evidence="2">The sequence shown here is derived from an EMBL/GenBank/DDBJ whole genome shotgun (WGS) entry which is preliminary data.</text>
</comment>
<proteinExistence type="predicted"/>
<evidence type="ECO:0000313" key="4">
    <source>
        <dbReference type="Proteomes" id="UP000179536"/>
    </source>
</evidence>
<dbReference type="Proteomes" id="UP000179454">
    <property type="component" value="Unassembled WGS sequence"/>
</dbReference>
<dbReference type="EMBL" id="MBFA02000007">
    <property type="protein sequence ID" value="MUP10679.1"/>
    <property type="molecule type" value="Genomic_DNA"/>
</dbReference>